<dbReference type="Pfam" id="PF13910">
    <property type="entry name" value="DUF4209"/>
    <property type="match status" value="1"/>
</dbReference>
<evidence type="ECO:0000313" key="2">
    <source>
        <dbReference type="EMBL" id="KAL0483133.1"/>
    </source>
</evidence>
<organism evidence="2 3">
    <name type="scientific">Acrasis kona</name>
    <dbReference type="NCBI Taxonomy" id="1008807"/>
    <lineage>
        <taxon>Eukaryota</taxon>
        <taxon>Discoba</taxon>
        <taxon>Heterolobosea</taxon>
        <taxon>Tetramitia</taxon>
        <taxon>Eutetramitia</taxon>
        <taxon>Acrasidae</taxon>
        <taxon>Acrasis</taxon>
    </lineage>
</organism>
<dbReference type="InterPro" id="IPR039635">
    <property type="entry name" value="ERMARD"/>
</dbReference>
<dbReference type="EMBL" id="JAOPGA020000939">
    <property type="protein sequence ID" value="KAL0483133.1"/>
    <property type="molecule type" value="Genomic_DNA"/>
</dbReference>
<keyword evidence="3" id="KW-1185">Reference proteome</keyword>
<sequence>MDKLQDYINKSNDNTVPFDVVKEWYVSRAIKECSTQSELYEQLKSQFFTLRQSKQTSLSDKVVSIMKFQNQELLDFNTITQTNSDGSITLNWEELTISKLLNGNLDLLLSDNEDEMFIQCARSIQSIALTVHNKLFQDIFNNEPSNFINMYQSSMAILSQPYLFSLFVDEHCNRSSMLAFTMAVAYFEHGLQDVLLASYMSKNKRTAVMYFNENIPKLSEFLMNNDLSEIVGADKLFLLRAMFGPLNSLNLRNVTLHGFVTESEFHPCYTSLLLLLMVSLSRDISSLLSKPSDYLFYLDVSHPLKGPHPFEMFHYKMNHDIVTPELTRVDKSQISHLFERSAFIVPQFIDSHWKPALEYYCNEQYFHFLAIVFPALEHCIRRIFVCVNDCAHRFLTAEKNSLYTTLDILLSSLPCSYLPDGNNKIFEVFDVRHINMIYDLLLWKDSGRPRDCLSHGSLLPDQFSKQIADRVLILVLVLCNDNDVFREEHDSPISIVRRCCDFLYNEYEPLFHPKNMLEREIDTARLAMISYNEYVDKELSQLTERLSTCSQSSFSVEEQLLVDGIFVLTDPWVKLLSERFDLPDVVDVKFYPVGMTEKEFKKTNRLRQSSRLITDSMNKVVTICKDMNQALITGKSQGRKRDTVRTMIDHIPVYSRILKLFFLLIVVDYYKPACPDHDNSLSNVIEKCMSAIEGAIRAGKWKRAIELCFSIFMLDPDVNAIKTLNSKEIKRFYVDYTTIINTFHQ</sequence>
<comment type="caution">
    <text evidence="2">The sequence shown here is derived from an EMBL/GenBank/DDBJ whole genome shotgun (WGS) entry which is preliminary data.</text>
</comment>
<gene>
    <name evidence="2" type="ORF">AKO1_014806</name>
</gene>
<dbReference type="AlphaFoldDB" id="A0AAW2Z1I3"/>
<dbReference type="Proteomes" id="UP001431209">
    <property type="component" value="Unassembled WGS sequence"/>
</dbReference>
<reference evidence="2 3" key="1">
    <citation type="submission" date="2024-03" db="EMBL/GenBank/DDBJ databases">
        <title>The Acrasis kona genome and developmental transcriptomes reveal deep origins of eukaryotic multicellular pathways.</title>
        <authorList>
            <person name="Sheikh S."/>
            <person name="Fu C.-J."/>
            <person name="Brown M.W."/>
            <person name="Baldauf S.L."/>
        </authorList>
    </citation>
    <scope>NUCLEOTIDE SEQUENCE [LARGE SCALE GENOMIC DNA]</scope>
    <source>
        <strain evidence="2 3">ATCC MYA-3509</strain>
    </source>
</reference>
<dbReference type="InterPro" id="IPR025209">
    <property type="entry name" value="DUF4209"/>
</dbReference>
<protein>
    <recommendedName>
        <fullName evidence="1">DUF4209 domain-containing protein</fullName>
    </recommendedName>
</protein>
<proteinExistence type="predicted"/>
<evidence type="ECO:0000259" key="1">
    <source>
        <dbReference type="Pfam" id="PF13910"/>
    </source>
</evidence>
<feature type="domain" description="DUF4209" evidence="1">
    <location>
        <begin position="188"/>
        <end position="280"/>
    </location>
</feature>
<accession>A0AAW2Z1I3</accession>
<dbReference type="PANTHER" id="PTHR31701">
    <property type="entry name" value="ENDOPLASMIC RETICULUM MEMBRANE-ASSOCIATED RNA DEGRADATION PROTEIN"/>
    <property type="match status" value="1"/>
</dbReference>
<evidence type="ECO:0000313" key="3">
    <source>
        <dbReference type="Proteomes" id="UP001431209"/>
    </source>
</evidence>
<dbReference type="PANTHER" id="PTHR31701:SF2">
    <property type="entry name" value="ENDOPLASMIC RETICULUM MEMBRANE-ASSOCIATED RNA DEGRADATION PROTEIN"/>
    <property type="match status" value="1"/>
</dbReference>
<name>A0AAW2Z1I3_9EUKA</name>